<evidence type="ECO:0000259" key="19">
    <source>
        <dbReference type="Pfam" id="PF02875"/>
    </source>
</evidence>
<dbReference type="InterPro" id="IPR036565">
    <property type="entry name" value="Mur-like_cat_sf"/>
</dbReference>
<evidence type="ECO:0000256" key="3">
    <source>
        <dbReference type="ARBA" id="ARBA00004752"/>
    </source>
</evidence>
<evidence type="ECO:0000256" key="7">
    <source>
        <dbReference type="ARBA" id="ARBA00022490"/>
    </source>
</evidence>
<evidence type="ECO:0000256" key="2">
    <source>
        <dbReference type="ARBA" id="ARBA00004496"/>
    </source>
</evidence>
<evidence type="ECO:0000256" key="10">
    <source>
        <dbReference type="ARBA" id="ARBA00022840"/>
    </source>
</evidence>
<dbReference type="AlphaFoldDB" id="A0A3S9SXR6"/>
<dbReference type="Pfam" id="PF02875">
    <property type="entry name" value="Mur_ligase_C"/>
    <property type="match status" value="1"/>
</dbReference>
<evidence type="ECO:0000256" key="4">
    <source>
        <dbReference type="ARBA" id="ARBA00010416"/>
    </source>
</evidence>
<evidence type="ECO:0000256" key="17">
    <source>
        <dbReference type="HAMAP-Rule" id="MF_00639"/>
    </source>
</evidence>
<dbReference type="InterPro" id="IPR036615">
    <property type="entry name" value="Mur_ligase_C_dom_sf"/>
</dbReference>
<comment type="catalytic activity">
    <reaction evidence="16 17 18">
        <text>UDP-N-acetyl-alpha-D-muramoyl-L-alanine + D-glutamate + ATP = UDP-N-acetyl-alpha-D-muramoyl-L-alanyl-D-glutamate + ADP + phosphate + H(+)</text>
        <dbReference type="Rhea" id="RHEA:16429"/>
        <dbReference type="ChEBI" id="CHEBI:15378"/>
        <dbReference type="ChEBI" id="CHEBI:29986"/>
        <dbReference type="ChEBI" id="CHEBI:30616"/>
        <dbReference type="ChEBI" id="CHEBI:43474"/>
        <dbReference type="ChEBI" id="CHEBI:83898"/>
        <dbReference type="ChEBI" id="CHEBI:83900"/>
        <dbReference type="ChEBI" id="CHEBI:456216"/>
        <dbReference type="EC" id="6.3.2.9"/>
    </reaction>
</comment>
<evidence type="ECO:0000256" key="5">
    <source>
        <dbReference type="ARBA" id="ARBA00012212"/>
    </source>
</evidence>
<feature type="domain" description="Mur ligase C-terminal" evidence="19">
    <location>
        <begin position="317"/>
        <end position="429"/>
    </location>
</feature>
<keyword evidence="17 18" id="KW-0131">Cell cycle</keyword>
<evidence type="ECO:0000256" key="8">
    <source>
        <dbReference type="ARBA" id="ARBA00022598"/>
    </source>
</evidence>
<organism evidence="21 22">
    <name type="scientific">Anoxybacter fermentans</name>
    <dbReference type="NCBI Taxonomy" id="1323375"/>
    <lineage>
        <taxon>Bacteria</taxon>
        <taxon>Bacillati</taxon>
        <taxon>Bacillota</taxon>
        <taxon>Clostridia</taxon>
        <taxon>Halanaerobiales</taxon>
        <taxon>Anoxybacter</taxon>
    </lineage>
</organism>
<dbReference type="GO" id="GO:0051301">
    <property type="term" value="P:cell division"/>
    <property type="evidence" value="ECO:0007669"/>
    <property type="project" value="UniProtKB-KW"/>
</dbReference>
<protein>
    <recommendedName>
        <fullName evidence="6 17">UDP-N-acetylmuramoylalanine--D-glutamate ligase</fullName>
        <ecNumber evidence="5 17">6.3.2.9</ecNumber>
    </recommendedName>
    <alternativeName>
        <fullName evidence="15 17">D-glutamic acid-adding enzyme</fullName>
    </alternativeName>
    <alternativeName>
        <fullName evidence="14 17">UDP-N-acetylmuramoyl-L-alanyl-D-glutamate synthetase</fullName>
    </alternativeName>
</protein>
<keyword evidence="9 17" id="KW-0547">Nucleotide-binding</keyword>
<dbReference type="Gene3D" id="3.40.1190.10">
    <property type="entry name" value="Mur-like, catalytic domain"/>
    <property type="match status" value="1"/>
</dbReference>
<reference evidence="21 22" key="1">
    <citation type="submission" date="2016-07" db="EMBL/GenBank/DDBJ databases">
        <title>Genome and transcriptome analysis of iron-reducing fermentative bacteria Anoxybacter fermentans.</title>
        <authorList>
            <person name="Zeng X."/>
            <person name="Shao Z."/>
        </authorList>
    </citation>
    <scope>NUCLEOTIDE SEQUENCE [LARGE SCALE GENOMIC DNA]</scope>
    <source>
        <strain evidence="21 22">DY22613</strain>
    </source>
</reference>
<evidence type="ECO:0000256" key="18">
    <source>
        <dbReference type="RuleBase" id="RU003664"/>
    </source>
</evidence>
<dbReference type="GO" id="GO:0071555">
    <property type="term" value="P:cell wall organization"/>
    <property type="evidence" value="ECO:0007669"/>
    <property type="project" value="UniProtKB-KW"/>
</dbReference>
<evidence type="ECO:0000256" key="16">
    <source>
        <dbReference type="ARBA" id="ARBA00047632"/>
    </source>
</evidence>
<keyword evidence="13 17" id="KW-0961">Cell wall biogenesis/degradation</keyword>
<gene>
    <name evidence="17" type="primary">murD</name>
    <name evidence="21" type="ORF">BBF96_06280</name>
</gene>
<dbReference type="Gene3D" id="3.40.50.720">
    <property type="entry name" value="NAD(P)-binding Rossmann-like Domain"/>
    <property type="match status" value="1"/>
</dbReference>
<name>A0A3S9SXR6_9FIRM</name>
<dbReference type="Proteomes" id="UP000267250">
    <property type="component" value="Chromosome"/>
</dbReference>
<keyword evidence="22" id="KW-1185">Reference proteome</keyword>
<evidence type="ECO:0000256" key="6">
    <source>
        <dbReference type="ARBA" id="ARBA00015655"/>
    </source>
</evidence>
<sequence length="452" mass="50339">MELKGKRIGIIGLGKRTGVVSAKVLVKMGAQVVVSDVKPAHKLKEELDLLRGISGISYDLGGHTEKVLDVDLILVSPGVPLEIPILKEAKKRGIEVIGEIELSYRLSKAPFIAITGTNGKTTTTSLLGQLLKTYPHRVFVGGNIGRPLIGEILNLKPNDLVVAEVSSFQLETVKEFHPEIALFLNFTQDHLDRHKSIEAYLKAKMNIFKNQTEEDYIILNADDQTLCKIASEVPSKIIWFSRQKKRLPGMYLDGNMMVCHMSEKPEELLLIDELKIRGDHNVENALAASAAAVLKGISLSDIRESLRNFKGQEHTLEYVLTHRGVQYYNDSKATNPDASMKALTAFHEPVVLIAGGLDRKLDFTEFIKLVVKKVKALILIGETREKLKKLALEYGFSGRIEITEELKEAVQLAQKFSEPGDVVLLSPACASWDMFESYAERGCLFKEYVRSL</sequence>
<evidence type="ECO:0000256" key="9">
    <source>
        <dbReference type="ARBA" id="ARBA00022741"/>
    </source>
</evidence>
<dbReference type="GO" id="GO:0005737">
    <property type="term" value="C:cytoplasm"/>
    <property type="evidence" value="ECO:0007669"/>
    <property type="project" value="UniProtKB-SubCell"/>
</dbReference>
<dbReference type="EC" id="6.3.2.9" evidence="5 17"/>
<comment type="function">
    <text evidence="1 17 18">Cell wall formation. Catalyzes the addition of glutamate to the nucleotide precursor UDP-N-acetylmuramoyl-L-alanine (UMA).</text>
</comment>
<dbReference type="GO" id="GO:0008360">
    <property type="term" value="P:regulation of cell shape"/>
    <property type="evidence" value="ECO:0007669"/>
    <property type="project" value="UniProtKB-KW"/>
</dbReference>
<dbReference type="InterPro" id="IPR005762">
    <property type="entry name" value="MurD"/>
</dbReference>
<evidence type="ECO:0000256" key="14">
    <source>
        <dbReference type="ARBA" id="ARBA00030398"/>
    </source>
</evidence>
<dbReference type="SUPFAM" id="SSF51984">
    <property type="entry name" value="MurCD N-terminal domain"/>
    <property type="match status" value="1"/>
</dbReference>
<keyword evidence="11 17" id="KW-0133">Cell shape</keyword>
<evidence type="ECO:0000256" key="15">
    <source>
        <dbReference type="ARBA" id="ARBA00032324"/>
    </source>
</evidence>
<dbReference type="Gene3D" id="3.90.190.20">
    <property type="entry name" value="Mur ligase, C-terminal domain"/>
    <property type="match status" value="1"/>
</dbReference>
<evidence type="ECO:0000313" key="21">
    <source>
        <dbReference type="EMBL" id="AZR73038.1"/>
    </source>
</evidence>
<dbReference type="NCBIfam" id="TIGR01087">
    <property type="entry name" value="murD"/>
    <property type="match status" value="1"/>
</dbReference>
<dbReference type="InterPro" id="IPR004101">
    <property type="entry name" value="Mur_ligase_C"/>
</dbReference>
<dbReference type="GO" id="GO:0005524">
    <property type="term" value="F:ATP binding"/>
    <property type="evidence" value="ECO:0007669"/>
    <property type="project" value="UniProtKB-UniRule"/>
</dbReference>
<dbReference type="Pfam" id="PF21799">
    <property type="entry name" value="MurD-like_N"/>
    <property type="match status" value="1"/>
</dbReference>
<comment type="similarity">
    <text evidence="4 17">Belongs to the MurCDEF family.</text>
</comment>
<dbReference type="UniPathway" id="UPA00219"/>
<keyword evidence="7 17" id="KW-0963">Cytoplasm</keyword>
<proteinExistence type="inferred from homology"/>
<dbReference type="RefSeq" id="WP_127016368.1">
    <property type="nucleotide sequence ID" value="NZ_CP016379.1"/>
</dbReference>
<dbReference type="PANTHER" id="PTHR43692">
    <property type="entry name" value="UDP-N-ACETYLMURAMOYLALANINE--D-GLUTAMATE LIGASE"/>
    <property type="match status" value="1"/>
</dbReference>
<keyword evidence="10 17" id="KW-0067">ATP-binding</keyword>
<dbReference type="GO" id="GO:0009252">
    <property type="term" value="P:peptidoglycan biosynthetic process"/>
    <property type="evidence" value="ECO:0007669"/>
    <property type="project" value="UniProtKB-UniRule"/>
</dbReference>
<feature type="binding site" evidence="17">
    <location>
        <begin position="116"/>
        <end position="122"/>
    </location>
    <ligand>
        <name>ATP</name>
        <dbReference type="ChEBI" id="CHEBI:30616"/>
    </ligand>
</feature>
<dbReference type="EMBL" id="CP016379">
    <property type="protein sequence ID" value="AZR73038.1"/>
    <property type="molecule type" value="Genomic_DNA"/>
</dbReference>
<evidence type="ECO:0000259" key="20">
    <source>
        <dbReference type="Pfam" id="PF08245"/>
    </source>
</evidence>
<keyword evidence="12 17" id="KW-0573">Peptidoglycan synthesis</keyword>
<dbReference type="KEGG" id="aft:BBF96_06280"/>
<keyword evidence="8 17" id="KW-0436">Ligase</keyword>
<dbReference type="GO" id="GO:0008764">
    <property type="term" value="F:UDP-N-acetylmuramoylalanine-D-glutamate ligase activity"/>
    <property type="evidence" value="ECO:0007669"/>
    <property type="project" value="UniProtKB-UniRule"/>
</dbReference>
<feature type="domain" description="Mur ligase central" evidence="20">
    <location>
        <begin position="114"/>
        <end position="292"/>
    </location>
</feature>
<evidence type="ECO:0000256" key="11">
    <source>
        <dbReference type="ARBA" id="ARBA00022960"/>
    </source>
</evidence>
<dbReference type="InterPro" id="IPR013221">
    <property type="entry name" value="Mur_ligase_cen"/>
</dbReference>
<keyword evidence="17 18" id="KW-0132">Cell division</keyword>
<comment type="subcellular location">
    <subcellularLocation>
        <location evidence="2 17 18">Cytoplasm</location>
    </subcellularLocation>
</comment>
<dbReference type="SUPFAM" id="SSF53244">
    <property type="entry name" value="MurD-like peptide ligases, peptide-binding domain"/>
    <property type="match status" value="1"/>
</dbReference>
<dbReference type="OrthoDB" id="9809796at2"/>
<dbReference type="HAMAP" id="MF_00639">
    <property type="entry name" value="MurD"/>
    <property type="match status" value="1"/>
</dbReference>
<dbReference type="SUPFAM" id="SSF53623">
    <property type="entry name" value="MurD-like peptide ligases, catalytic domain"/>
    <property type="match status" value="1"/>
</dbReference>
<dbReference type="PANTHER" id="PTHR43692:SF1">
    <property type="entry name" value="UDP-N-ACETYLMURAMOYLALANINE--D-GLUTAMATE LIGASE"/>
    <property type="match status" value="1"/>
</dbReference>
<comment type="pathway">
    <text evidence="3 17 18">Cell wall biogenesis; peptidoglycan biosynthesis.</text>
</comment>
<evidence type="ECO:0000256" key="13">
    <source>
        <dbReference type="ARBA" id="ARBA00023316"/>
    </source>
</evidence>
<evidence type="ECO:0000256" key="1">
    <source>
        <dbReference type="ARBA" id="ARBA00002734"/>
    </source>
</evidence>
<dbReference type="Pfam" id="PF08245">
    <property type="entry name" value="Mur_ligase_M"/>
    <property type="match status" value="1"/>
</dbReference>
<evidence type="ECO:0000256" key="12">
    <source>
        <dbReference type="ARBA" id="ARBA00022984"/>
    </source>
</evidence>
<evidence type="ECO:0000313" key="22">
    <source>
        <dbReference type="Proteomes" id="UP000267250"/>
    </source>
</evidence>
<accession>A0A3S9SXR6</accession>